<dbReference type="AlphaFoldDB" id="A0A812WXG6"/>
<protein>
    <recommendedName>
        <fullName evidence="3">Polymerase nucleotidyl transferase domain-containing protein</fullName>
    </recommendedName>
</protein>
<dbReference type="Proteomes" id="UP000601435">
    <property type="component" value="Unassembled WGS sequence"/>
</dbReference>
<keyword evidence="2" id="KW-1185">Reference proteome</keyword>
<evidence type="ECO:0000313" key="1">
    <source>
        <dbReference type="EMBL" id="CAE7695590.1"/>
    </source>
</evidence>
<reference evidence="1" key="1">
    <citation type="submission" date="2021-02" db="EMBL/GenBank/DDBJ databases">
        <authorList>
            <person name="Dougan E. K."/>
            <person name="Rhodes N."/>
            <person name="Thang M."/>
            <person name="Chan C."/>
        </authorList>
    </citation>
    <scope>NUCLEOTIDE SEQUENCE</scope>
</reference>
<accession>A0A812WXG6</accession>
<sequence length="259" mass="28958">MIADYLAVTVEPLPANLANAINGSCNKAKITVKSIETAGSVRTKTAAWSSSDLDLNIYSAENVTRAQRSLFKDDLNARLLNEKDGWSVHRLGKKCLQLKGPRHEHVDVAFVNTTFNWGFIDRRANVEFFASHKSAQRAVRMFKYVFQNAQGLCGVHIENLARDVFRTGMTAKQQFDEMLVQLQNNGCHVQKVIEDAVDKAKVGDQGARRVELRKQVKRMTTVIHSSGVRLQGVTHTRRRRVPGRDKARAVALSTHFGGC</sequence>
<organism evidence="1 2">
    <name type="scientific">Symbiodinium necroappetens</name>
    <dbReference type="NCBI Taxonomy" id="1628268"/>
    <lineage>
        <taxon>Eukaryota</taxon>
        <taxon>Sar</taxon>
        <taxon>Alveolata</taxon>
        <taxon>Dinophyceae</taxon>
        <taxon>Suessiales</taxon>
        <taxon>Symbiodiniaceae</taxon>
        <taxon>Symbiodinium</taxon>
    </lineage>
</organism>
<dbReference type="EMBL" id="CAJNJA010034622">
    <property type="protein sequence ID" value="CAE7695590.1"/>
    <property type="molecule type" value="Genomic_DNA"/>
</dbReference>
<comment type="caution">
    <text evidence="1">The sequence shown here is derived from an EMBL/GenBank/DDBJ whole genome shotgun (WGS) entry which is preliminary data.</text>
</comment>
<evidence type="ECO:0000313" key="2">
    <source>
        <dbReference type="Proteomes" id="UP000601435"/>
    </source>
</evidence>
<name>A0A812WXG6_9DINO</name>
<gene>
    <name evidence="1" type="ORF">SNEC2469_LOCUS20042</name>
</gene>
<evidence type="ECO:0008006" key="3">
    <source>
        <dbReference type="Google" id="ProtNLM"/>
    </source>
</evidence>
<proteinExistence type="predicted"/>